<reference evidence="2" key="1">
    <citation type="submission" date="2023-01" db="EMBL/GenBank/DDBJ databases">
        <title>The chitinases involved in constricting ring structure development in the nematode-trapping fungus Drechslerella dactyloides.</title>
        <authorList>
            <person name="Wang R."/>
            <person name="Zhang L."/>
            <person name="Tang P."/>
            <person name="Li S."/>
            <person name="Liang L."/>
        </authorList>
    </citation>
    <scope>NUCLEOTIDE SEQUENCE</scope>
    <source>
        <strain evidence="2">YMF1.00031</strain>
    </source>
</reference>
<evidence type="ECO:0000313" key="3">
    <source>
        <dbReference type="Proteomes" id="UP001221413"/>
    </source>
</evidence>
<keyword evidence="3" id="KW-1185">Reference proteome</keyword>
<sequence>MLLDKVALAITLAISANTVQAVRDEVAYSDGLHDLFDPGFLEDTRPAEHVIKKWRGNLIPEGCKERFTDSSVDPKDMEAYNVTYTQGCQEPWVFCRERTAQLSVESMASLFGRLPLHMRELVRHPIAVKDTSCSAFSYTDIGDILFKGDCSTPSVWIHETGHQMDAALNLQNDESGSEQWMDAVSKDTCVPDDYANTNNIEDFAQVTVTALYQSIRGYIPTSYHPGCFDNQLSRLLRVFRARYMTYSLQCTGKKIPPSENVSKDGKMSTRRAAVTARKVVGPCRFH</sequence>
<dbReference type="SUPFAM" id="SSF55486">
    <property type="entry name" value="Metalloproteases ('zincins'), catalytic domain"/>
    <property type="match status" value="1"/>
</dbReference>
<keyword evidence="1" id="KW-0732">Signal</keyword>
<evidence type="ECO:0000256" key="1">
    <source>
        <dbReference type="SAM" id="SignalP"/>
    </source>
</evidence>
<dbReference type="Proteomes" id="UP001221413">
    <property type="component" value="Unassembled WGS sequence"/>
</dbReference>
<gene>
    <name evidence="2" type="ORF">Dda_6548</name>
</gene>
<organism evidence="2 3">
    <name type="scientific">Drechslerella dactyloides</name>
    <name type="common">Nematode-trapping fungus</name>
    <name type="synonym">Arthrobotrys dactyloides</name>
    <dbReference type="NCBI Taxonomy" id="74499"/>
    <lineage>
        <taxon>Eukaryota</taxon>
        <taxon>Fungi</taxon>
        <taxon>Dikarya</taxon>
        <taxon>Ascomycota</taxon>
        <taxon>Pezizomycotina</taxon>
        <taxon>Orbiliomycetes</taxon>
        <taxon>Orbiliales</taxon>
        <taxon>Orbiliaceae</taxon>
        <taxon>Drechslerella</taxon>
    </lineage>
</organism>
<feature type="signal peptide" evidence="1">
    <location>
        <begin position="1"/>
        <end position="21"/>
    </location>
</feature>
<accession>A0AAD6NHI4</accession>
<dbReference type="EMBL" id="JAQGDS010000008">
    <property type="protein sequence ID" value="KAJ6258505.1"/>
    <property type="molecule type" value="Genomic_DNA"/>
</dbReference>
<feature type="chain" id="PRO_5042149004" evidence="1">
    <location>
        <begin position="22"/>
        <end position="286"/>
    </location>
</feature>
<name>A0AAD6NHI4_DREDA</name>
<dbReference type="AlphaFoldDB" id="A0AAD6NHI4"/>
<comment type="caution">
    <text evidence="2">The sequence shown here is derived from an EMBL/GenBank/DDBJ whole genome shotgun (WGS) entry which is preliminary data.</text>
</comment>
<evidence type="ECO:0000313" key="2">
    <source>
        <dbReference type="EMBL" id="KAJ6258505.1"/>
    </source>
</evidence>
<protein>
    <submittedName>
        <fullName evidence="2">Uncharacterized protein</fullName>
    </submittedName>
</protein>
<proteinExistence type="predicted"/>